<sequence>MSKVSSGPKRVGQPKHQNKIGFTADRGVKLTEKETIKKEGIKNGAKDNLCPRCADKIEWKFRYGKFKHLRAAARCNGCRQACVRFPYRTLCDACAKERKVCPSCCEYGDEETRKRMQLLKTAKKFGLDVSDLGEGAKKGTSGQQTSAVESSSSNSAEPPFNAAEVLVKPEASAEALRMSDEEEGEDVLDALDALMAEDAEE</sequence>
<dbReference type="InterPro" id="IPR019351">
    <property type="entry name" value="DUF2039"/>
</dbReference>
<evidence type="ECO:0000313" key="3">
    <source>
        <dbReference type="Proteomes" id="UP001190700"/>
    </source>
</evidence>
<feature type="region of interest" description="Disordered" evidence="1">
    <location>
        <begin position="1"/>
        <end position="24"/>
    </location>
</feature>
<feature type="compositionally biased region" description="Low complexity" evidence="1">
    <location>
        <begin position="146"/>
        <end position="163"/>
    </location>
</feature>
<dbReference type="AlphaFoldDB" id="A0AAE0LEA6"/>
<feature type="region of interest" description="Disordered" evidence="1">
    <location>
        <begin position="134"/>
        <end position="163"/>
    </location>
</feature>
<dbReference type="PANTHER" id="PTHR22876:SF5">
    <property type="entry name" value="CHROMOSOME 9 OPEN READING FRAME 85"/>
    <property type="match status" value="1"/>
</dbReference>
<dbReference type="Pfam" id="PF10217">
    <property type="entry name" value="DUF2039"/>
    <property type="match status" value="1"/>
</dbReference>
<organism evidence="2 3">
    <name type="scientific">Cymbomonas tetramitiformis</name>
    <dbReference type="NCBI Taxonomy" id="36881"/>
    <lineage>
        <taxon>Eukaryota</taxon>
        <taxon>Viridiplantae</taxon>
        <taxon>Chlorophyta</taxon>
        <taxon>Pyramimonadophyceae</taxon>
        <taxon>Pyramimonadales</taxon>
        <taxon>Pyramimonadaceae</taxon>
        <taxon>Cymbomonas</taxon>
    </lineage>
</organism>
<proteinExistence type="predicted"/>
<dbReference type="EMBL" id="LGRX02003787">
    <property type="protein sequence ID" value="KAK3281600.1"/>
    <property type="molecule type" value="Genomic_DNA"/>
</dbReference>
<keyword evidence="3" id="KW-1185">Reference proteome</keyword>
<evidence type="ECO:0000313" key="2">
    <source>
        <dbReference type="EMBL" id="KAK3281600.1"/>
    </source>
</evidence>
<name>A0AAE0LEA6_9CHLO</name>
<accession>A0AAE0LEA6</accession>
<comment type="caution">
    <text evidence="2">The sequence shown here is derived from an EMBL/GenBank/DDBJ whole genome shotgun (WGS) entry which is preliminary data.</text>
</comment>
<gene>
    <name evidence="2" type="ORF">CYMTET_10615</name>
</gene>
<protein>
    <submittedName>
        <fullName evidence="2">Uncharacterized protein</fullName>
    </submittedName>
</protein>
<reference evidence="2 3" key="1">
    <citation type="journal article" date="2015" name="Genome Biol. Evol.">
        <title>Comparative Genomics of a Bacterivorous Green Alga Reveals Evolutionary Causalities and Consequences of Phago-Mixotrophic Mode of Nutrition.</title>
        <authorList>
            <person name="Burns J.A."/>
            <person name="Paasch A."/>
            <person name="Narechania A."/>
            <person name="Kim E."/>
        </authorList>
    </citation>
    <scope>NUCLEOTIDE SEQUENCE [LARGE SCALE GENOMIC DNA]</scope>
    <source>
        <strain evidence="2 3">PLY_AMNH</strain>
    </source>
</reference>
<dbReference type="PANTHER" id="PTHR22876">
    <property type="entry name" value="ZGC:101016"/>
    <property type="match status" value="1"/>
</dbReference>
<dbReference type="Proteomes" id="UP001190700">
    <property type="component" value="Unassembled WGS sequence"/>
</dbReference>
<evidence type="ECO:0000256" key="1">
    <source>
        <dbReference type="SAM" id="MobiDB-lite"/>
    </source>
</evidence>